<dbReference type="GO" id="GO:0003700">
    <property type="term" value="F:DNA-binding transcription factor activity"/>
    <property type="evidence" value="ECO:0007669"/>
    <property type="project" value="InterPro"/>
</dbReference>
<sequence length="420" mass="48963">MSVNADTGQYDSHKNHYKYRQYQEVGRNQVYLTEGEEIRLVYEYTIARQKLRMYILSKRKCRQWYLDLYRQTKAEGRSVAKLCARFNTRVKGLSAQLETEMEGILQRLGTRNPAGHRAASHFIFDMLPSEYCYSEMVKLVTPTKILARMQAEVAKIEDTLLRSMLMAAHEIANSSSSSILSVDENDAVQEVQMYFLESIRKYDPCFQTPEGKRVKLCTYAYSRGERLIQEWILNNSRLVRVPRNKMGRILIVVKAYELLESDNLNLYALTNEANKIQKEKGVLVDSNTFTVKEIDELIKILMSNYIHLDQPFNRNKNNPTTIGEMLSNDDPDVTELIQTQDRKEQLLELLQDNLDTIEFQIISLRYFHDPADRVPKALKEIGPLLMSVYGGKDYSRESIRKIEKTALAKIKDLWEVKRLW</sequence>
<dbReference type="PANTHER" id="PTHR30603:SF47">
    <property type="entry name" value="RNA POLYMERASE SIGMA FACTOR SIGD, CHLOROPLASTIC"/>
    <property type="match status" value="1"/>
</dbReference>
<dbReference type="AlphaFoldDB" id="A0A0F9X0N7"/>
<name>A0A0F9X0N7_9ZZZZ</name>
<dbReference type="GO" id="GO:0006352">
    <property type="term" value="P:DNA-templated transcription initiation"/>
    <property type="evidence" value="ECO:0007669"/>
    <property type="project" value="InterPro"/>
</dbReference>
<accession>A0A0F9X0N7</accession>
<reference evidence="1" key="1">
    <citation type="journal article" date="2015" name="Nature">
        <title>Complex archaea that bridge the gap between prokaryotes and eukaryotes.</title>
        <authorList>
            <person name="Spang A."/>
            <person name="Saw J.H."/>
            <person name="Jorgensen S.L."/>
            <person name="Zaremba-Niedzwiedzka K."/>
            <person name="Martijn J."/>
            <person name="Lind A.E."/>
            <person name="van Eijk R."/>
            <person name="Schleper C."/>
            <person name="Guy L."/>
            <person name="Ettema T.J."/>
        </authorList>
    </citation>
    <scope>NUCLEOTIDE SEQUENCE</scope>
</reference>
<gene>
    <name evidence="1" type="ORF">LCGC14_0208070</name>
</gene>
<dbReference type="Gene3D" id="1.10.10.10">
    <property type="entry name" value="Winged helix-like DNA-binding domain superfamily/Winged helix DNA-binding domain"/>
    <property type="match status" value="1"/>
</dbReference>
<dbReference type="SUPFAM" id="SSF88946">
    <property type="entry name" value="Sigma2 domain of RNA polymerase sigma factors"/>
    <property type="match status" value="1"/>
</dbReference>
<dbReference type="InterPro" id="IPR013325">
    <property type="entry name" value="RNA_pol_sigma_r2"/>
</dbReference>
<dbReference type="PANTHER" id="PTHR30603">
    <property type="entry name" value="RNA POLYMERASE SIGMA FACTOR RPO"/>
    <property type="match status" value="1"/>
</dbReference>
<proteinExistence type="predicted"/>
<dbReference type="InterPro" id="IPR050239">
    <property type="entry name" value="Sigma-70_RNA_pol_init_factors"/>
</dbReference>
<evidence type="ECO:0000313" key="1">
    <source>
        <dbReference type="EMBL" id="KKN92316.1"/>
    </source>
</evidence>
<organism evidence="1">
    <name type="scientific">marine sediment metagenome</name>
    <dbReference type="NCBI Taxonomy" id="412755"/>
    <lineage>
        <taxon>unclassified sequences</taxon>
        <taxon>metagenomes</taxon>
        <taxon>ecological metagenomes</taxon>
    </lineage>
</organism>
<dbReference type="SUPFAM" id="SSF88659">
    <property type="entry name" value="Sigma3 and sigma4 domains of RNA polymerase sigma factors"/>
    <property type="match status" value="1"/>
</dbReference>
<dbReference type="EMBL" id="LAZR01000095">
    <property type="protein sequence ID" value="KKN92316.1"/>
    <property type="molecule type" value="Genomic_DNA"/>
</dbReference>
<protein>
    <submittedName>
        <fullName evidence="1">Uncharacterized protein</fullName>
    </submittedName>
</protein>
<dbReference type="InterPro" id="IPR036388">
    <property type="entry name" value="WH-like_DNA-bd_sf"/>
</dbReference>
<dbReference type="InterPro" id="IPR013324">
    <property type="entry name" value="RNA_pol_sigma_r3/r4-like"/>
</dbReference>
<comment type="caution">
    <text evidence="1">The sequence shown here is derived from an EMBL/GenBank/DDBJ whole genome shotgun (WGS) entry which is preliminary data.</text>
</comment>